<evidence type="ECO:0000313" key="4">
    <source>
        <dbReference type="EMBL" id="SDL87252.1"/>
    </source>
</evidence>
<evidence type="ECO:0000259" key="3">
    <source>
        <dbReference type="Pfam" id="PF03061"/>
    </source>
</evidence>
<dbReference type="NCBIfam" id="TIGR00369">
    <property type="entry name" value="unchar_dom_1"/>
    <property type="match status" value="1"/>
</dbReference>
<dbReference type="Proteomes" id="UP000199440">
    <property type="component" value="Unassembled WGS sequence"/>
</dbReference>
<dbReference type="PANTHER" id="PTHR43240:SF5">
    <property type="entry name" value="1,4-DIHYDROXY-2-NAPHTHOYL-COA THIOESTERASE 1"/>
    <property type="match status" value="1"/>
</dbReference>
<dbReference type="Gene3D" id="3.10.129.10">
    <property type="entry name" value="Hotdog Thioesterase"/>
    <property type="match status" value="1"/>
</dbReference>
<dbReference type="InterPro" id="IPR003736">
    <property type="entry name" value="PAAI_dom"/>
</dbReference>
<feature type="domain" description="Thioesterase" evidence="3">
    <location>
        <begin position="67"/>
        <end position="142"/>
    </location>
</feature>
<evidence type="ECO:0000256" key="2">
    <source>
        <dbReference type="ARBA" id="ARBA00022801"/>
    </source>
</evidence>
<keyword evidence="5" id="KW-1185">Reference proteome</keyword>
<keyword evidence="2" id="KW-0378">Hydrolase</keyword>
<evidence type="ECO:0000256" key="1">
    <source>
        <dbReference type="ARBA" id="ARBA00008324"/>
    </source>
</evidence>
<proteinExistence type="inferred from homology"/>
<evidence type="ECO:0000313" key="5">
    <source>
        <dbReference type="Proteomes" id="UP000199440"/>
    </source>
</evidence>
<gene>
    <name evidence="4" type="ORF">SAMN04488514_103228</name>
</gene>
<dbReference type="PANTHER" id="PTHR43240">
    <property type="entry name" value="1,4-DIHYDROXY-2-NAPHTHOYL-COA THIOESTERASE 1"/>
    <property type="match status" value="1"/>
</dbReference>
<dbReference type="GO" id="GO:0005829">
    <property type="term" value="C:cytosol"/>
    <property type="evidence" value="ECO:0007669"/>
    <property type="project" value="TreeGrafter"/>
</dbReference>
<dbReference type="CDD" id="cd03443">
    <property type="entry name" value="PaaI_thioesterase"/>
    <property type="match status" value="1"/>
</dbReference>
<name>A0A1G9NKW7_9FLAO</name>
<sequence length="156" mass="17291">MAFIAIVMLNFTKNIGMDDFKEKILKVCNESSKDTLMETLQIEYVDVGEDFLVGKMPVNSKVHQPDGVLHGGAMVALAESVGSMASYIFLDAQKFFVRGIEISANHIKSVREGDVFAKALILHKGRTTQLWDIKITDADEQLISVCKLTTISLPKK</sequence>
<accession>A0A1G9NKW7</accession>
<protein>
    <submittedName>
        <fullName evidence="4">Uncharacterized domain 1-containing protein</fullName>
    </submittedName>
</protein>
<dbReference type="STRING" id="192904.SAMN04488514_103228"/>
<dbReference type="SUPFAM" id="SSF54637">
    <property type="entry name" value="Thioesterase/thiol ester dehydrase-isomerase"/>
    <property type="match status" value="1"/>
</dbReference>
<dbReference type="AlphaFoldDB" id="A0A1G9NKW7"/>
<comment type="similarity">
    <text evidence="1">Belongs to the thioesterase PaaI family.</text>
</comment>
<reference evidence="5" key="1">
    <citation type="submission" date="2016-10" db="EMBL/GenBank/DDBJ databases">
        <authorList>
            <person name="Varghese N."/>
            <person name="Submissions S."/>
        </authorList>
    </citation>
    <scope>NUCLEOTIDE SEQUENCE [LARGE SCALE GENOMIC DNA]</scope>
    <source>
        <strain evidence="5">DSM 19886</strain>
    </source>
</reference>
<dbReference type="InterPro" id="IPR029069">
    <property type="entry name" value="HotDog_dom_sf"/>
</dbReference>
<dbReference type="InterPro" id="IPR006683">
    <property type="entry name" value="Thioestr_dom"/>
</dbReference>
<dbReference type="EMBL" id="FNGV01000003">
    <property type="protein sequence ID" value="SDL87252.1"/>
    <property type="molecule type" value="Genomic_DNA"/>
</dbReference>
<organism evidence="4 5">
    <name type="scientific">Kriegella aquimaris</name>
    <dbReference type="NCBI Taxonomy" id="192904"/>
    <lineage>
        <taxon>Bacteria</taxon>
        <taxon>Pseudomonadati</taxon>
        <taxon>Bacteroidota</taxon>
        <taxon>Flavobacteriia</taxon>
        <taxon>Flavobacteriales</taxon>
        <taxon>Flavobacteriaceae</taxon>
        <taxon>Kriegella</taxon>
    </lineage>
</organism>
<dbReference type="GO" id="GO:0061522">
    <property type="term" value="F:1,4-dihydroxy-2-naphthoyl-CoA thioesterase activity"/>
    <property type="evidence" value="ECO:0007669"/>
    <property type="project" value="TreeGrafter"/>
</dbReference>
<dbReference type="Pfam" id="PF03061">
    <property type="entry name" value="4HBT"/>
    <property type="match status" value="1"/>
</dbReference>